<dbReference type="SMART" id="SM00388">
    <property type="entry name" value="HisKA"/>
    <property type="match status" value="1"/>
</dbReference>
<evidence type="ECO:0000259" key="6">
    <source>
        <dbReference type="PROSITE" id="PS50109"/>
    </source>
</evidence>
<dbReference type="InterPro" id="IPR035965">
    <property type="entry name" value="PAS-like_dom_sf"/>
</dbReference>
<dbReference type="NCBIfam" id="TIGR00229">
    <property type="entry name" value="sensory_box"/>
    <property type="match status" value="1"/>
</dbReference>
<dbReference type="Pfam" id="PF00512">
    <property type="entry name" value="HisKA"/>
    <property type="match status" value="1"/>
</dbReference>
<dbReference type="SUPFAM" id="SSF55785">
    <property type="entry name" value="PYP-like sensor domain (PAS domain)"/>
    <property type="match status" value="1"/>
</dbReference>
<dbReference type="Pfam" id="PF02518">
    <property type="entry name" value="HATPase_c"/>
    <property type="match status" value="1"/>
</dbReference>
<protein>
    <recommendedName>
        <fullName evidence="2">histidine kinase</fullName>
        <ecNumber evidence="2">2.7.13.3</ecNumber>
    </recommendedName>
</protein>
<feature type="domain" description="PAC" evidence="8">
    <location>
        <begin position="218"/>
        <end position="270"/>
    </location>
</feature>
<evidence type="ECO:0000259" key="8">
    <source>
        <dbReference type="PROSITE" id="PS50113"/>
    </source>
</evidence>
<dbReference type="PROSITE" id="PS50109">
    <property type="entry name" value="HIS_KIN"/>
    <property type="match status" value="1"/>
</dbReference>
<gene>
    <name evidence="9" type="ORF">JMJ55_28750</name>
</gene>
<dbReference type="PANTHER" id="PTHR43047:SF72">
    <property type="entry name" value="OSMOSENSING HISTIDINE PROTEIN KINASE SLN1"/>
    <property type="match status" value="1"/>
</dbReference>
<dbReference type="SUPFAM" id="SSF55874">
    <property type="entry name" value="ATPase domain of HSP90 chaperone/DNA topoisomerase II/histidine kinase"/>
    <property type="match status" value="1"/>
</dbReference>
<dbReference type="CDD" id="cd00130">
    <property type="entry name" value="PAS"/>
    <property type="match status" value="1"/>
</dbReference>
<dbReference type="InterPro" id="IPR003018">
    <property type="entry name" value="GAF"/>
</dbReference>
<dbReference type="PROSITE" id="PS50113">
    <property type="entry name" value="PAC"/>
    <property type="match status" value="1"/>
</dbReference>
<dbReference type="PRINTS" id="PR00344">
    <property type="entry name" value="BCTRLSENSOR"/>
</dbReference>
<dbReference type="Gene3D" id="3.30.450.40">
    <property type="match status" value="2"/>
</dbReference>
<dbReference type="InterPro" id="IPR003594">
    <property type="entry name" value="HATPase_dom"/>
</dbReference>
<dbReference type="InterPro" id="IPR005467">
    <property type="entry name" value="His_kinase_dom"/>
</dbReference>
<dbReference type="Gene3D" id="3.30.565.10">
    <property type="entry name" value="Histidine kinase-like ATPase, C-terminal domain"/>
    <property type="match status" value="1"/>
</dbReference>
<dbReference type="PANTHER" id="PTHR43047">
    <property type="entry name" value="TWO-COMPONENT HISTIDINE PROTEIN KINASE"/>
    <property type="match status" value="1"/>
</dbReference>
<name>A0ABS1VCD5_9PROT</name>
<feature type="domain" description="PAS" evidence="7">
    <location>
        <begin position="148"/>
        <end position="193"/>
    </location>
</feature>
<proteinExistence type="predicted"/>
<dbReference type="CDD" id="cd00082">
    <property type="entry name" value="HisKA"/>
    <property type="match status" value="1"/>
</dbReference>
<evidence type="ECO:0000256" key="1">
    <source>
        <dbReference type="ARBA" id="ARBA00000085"/>
    </source>
</evidence>
<evidence type="ECO:0000313" key="9">
    <source>
        <dbReference type="EMBL" id="MBL6459313.1"/>
    </source>
</evidence>
<dbReference type="SMART" id="SM00065">
    <property type="entry name" value="GAF"/>
    <property type="match status" value="2"/>
</dbReference>
<comment type="caution">
    <text evidence="9">The sequence shown here is derived from an EMBL/GenBank/DDBJ whole genome shotgun (WGS) entry which is preliminary data.</text>
</comment>
<dbReference type="SMART" id="SM00387">
    <property type="entry name" value="HATPase_c"/>
    <property type="match status" value="1"/>
</dbReference>
<dbReference type="Proteomes" id="UP000606490">
    <property type="component" value="Unassembled WGS sequence"/>
</dbReference>
<organism evidence="9 10">
    <name type="scientific">Belnapia mucosa</name>
    <dbReference type="NCBI Taxonomy" id="2804532"/>
    <lineage>
        <taxon>Bacteria</taxon>
        <taxon>Pseudomonadati</taxon>
        <taxon>Pseudomonadota</taxon>
        <taxon>Alphaproteobacteria</taxon>
        <taxon>Acetobacterales</taxon>
        <taxon>Roseomonadaceae</taxon>
        <taxon>Belnapia</taxon>
    </lineage>
</organism>
<feature type="domain" description="Histidine kinase" evidence="6">
    <location>
        <begin position="473"/>
        <end position="691"/>
    </location>
</feature>
<comment type="catalytic activity">
    <reaction evidence="1">
        <text>ATP + protein L-histidine = ADP + protein N-phospho-L-histidine.</text>
        <dbReference type="EC" id="2.7.13.3"/>
    </reaction>
</comment>
<dbReference type="Gene3D" id="3.30.450.20">
    <property type="entry name" value="PAS domain"/>
    <property type="match status" value="1"/>
</dbReference>
<dbReference type="InterPro" id="IPR000700">
    <property type="entry name" value="PAS-assoc_C"/>
</dbReference>
<dbReference type="InterPro" id="IPR036097">
    <property type="entry name" value="HisK_dim/P_sf"/>
</dbReference>
<dbReference type="InterPro" id="IPR013656">
    <property type="entry name" value="PAS_4"/>
</dbReference>
<dbReference type="PROSITE" id="PS50112">
    <property type="entry name" value="PAS"/>
    <property type="match status" value="1"/>
</dbReference>
<keyword evidence="5" id="KW-0418">Kinase</keyword>
<evidence type="ECO:0000256" key="3">
    <source>
        <dbReference type="ARBA" id="ARBA00022553"/>
    </source>
</evidence>
<evidence type="ECO:0000256" key="5">
    <source>
        <dbReference type="ARBA" id="ARBA00022777"/>
    </source>
</evidence>
<dbReference type="InterPro" id="IPR036890">
    <property type="entry name" value="HATPase_C_sf"/>
</dbReference>
<dbReference type="SUPFAM" id="SSF55781">
    <property type="entry name" value="GAF domain-like"/>
    <property type="match status" value="2"/>
</dbReference>
<evidence type="ECO:0000256" key="2">
    <source>
        <dbReference type="ARBA" id="ARBA00012438"/>
    </source>
</evidence>
<evidence type="ECO:0000259" key="7">
    <source>
        <dbReference type="PROSITE" id="PS50112"/>
    </source>
</evidence>
<dbReference type="CDD" id="cd00075">
    <property type="entry name" value="HATPase"/>
    <property type="match status" value="1"/>
</dbReference>
<dbReference type="EC" id="2.7.13.3" evidence="2"/>
<evidence type="ECO:0000313" key="10">
    <source>
        <dbReference type="Proteomes" id="UP000606490"/>
    </source>
</evidence>
<dbReference type="Gene3D" id="1.10.287.130">
    <property type="match status" value="1"/>
</dbReference>
<dbReference type="InterPro" id="IPR001610">
    <property type="entry name" value="PAC"/>
</dbReference>
<dbReference type="InterPro" id="IPR004358">
    <property type="entry name" value="Sig_transdc_His_kin-like_C"/>
</dbReference>
<dbReference type="Pfam" id="PF01590">
    <property type="entry name" value="GAF"/>
    <property type="match status" value="2"/>
</dbReference>
<dbReference type="SUPFAM" id="SSF47384">
    <property type="entry name" value="Homodimeric domain of signal transducing histidine kinase"/>
    <property type="match status" value="1"/>
</dbReference>
<keyword evidence="4" id="KW-0808">Transferase</keyword>
<dbReference type="InterPro" id="IPR003661">
    <property type="entry name" value="HisK_dim/P_dom"/>
</dbReference>
<dbReference type="RefSeq" id="WP_202829043.1">
    <property type="nucleotide sequence ID" value="NZ_JAEUXJ010000033.1"/>
</dbReference>
<sequence>MAELAGGQPTARLCRVAARLLGTPMAGISLVGEEMVHIRTAFGLDAGTIPRAGSFCDITVSDGFPLVVPDALEDPRFLTNPAVIGPPGFRFYAGAPLLDSQGRPIGALFCCDTMPHPASTAPDDLAALQDLAILVTDALRHEAEAERLAEHFHAVVEAVPLPLMAIDAMGLVTDWNRAAEQVFGWTAAEAIGRFGPHVPPGEADAARALRAKDGERLVGVEAERMRRDGTRLPVSISSAPLRDRMGRPEGAVVVVEDISERRRAEAEAAAHTARTERQAALLTRIAAAMPAAGEDTTAALQGIAEAAVRGLEGCDAGVWLREADGGFCLLTLVGHDGLPLPEVSPKRSALARLPNTRTYLAALMADREIAAEDAATDPRVADLREAYIQPFGIGALLSAPIRAGQEVLGLVSACAEGAPRRWTAEERAFMASLADLGAVALESGRRAQAMARLAAERDRAEAASRAKSLVLGTLSHELRTPLNAIIGFSELLQQPSLREAERLEFAGHVVAAGRHLLGVFNAMLDQARIESGALVLAEAPLPLPQLLHDAVGLVLTEATARGIRIETRAAEPIPLLRGDAGRLRQALANLLANAVKFSPDGGCVELSAEFCPASGFRIAVADQGPGMDAAELPRAFEPFRQLDEGLRRRAGGAGLGLPLAKAFVEAHGGTLTLDTTKGQGTRATITLPPGRALAA</sequence>
<dbReference type="SMART" id="SM00086">
    <property type="entry name" value="PAC"/>
    <property type="match status" value="1"/>
</dbReference>
<dbReference type="Pfam" id="PF08448">
    <property type="entry name" value="PAS_4"/>
    <property type="match status" value="1"/>
</dbReference>
<dbReference type="SMART" id="SM00091">
    <property type="entry name" value="PAS"/>
    <property type="match status" value="1"/>
</dbReference>
<evidence type="ECO:0000256" key="4">
    <source>
        <dbReference type="ARBA" id="ARBA00022679"/>
    </source>
</evidence>
<dbReference type="InterPro" id="IPR000014">
    <property type="entry name" value="PAS"/>
</dbReference>
<dbReference type="EMBL" id="JAEUXJ010000033">
    <property type="protein sequence ID" value="MBL6459313.1"/>
    <property type="molecule type" value="Genomic_DNA"/>
</dbReference>
<reference evidence="9 10" key="1">
    <citation type="submission" date="2021-01" db="EMBL/GenBank/DDBJ databases">
        <title>Belnapia mucosa sp. nov. and Belnapia arida sp. nov., isolated from the Tabernas Desert (Almeria, Spain).</title>
        <authorList>
            <person name="Molina-Menor E."/>
            <person name="Vidal-Verdu A."/>
            <person name="Calonge A."/>
            <person name="Satari L."/>
            <person name="Pereto Magraner J."/>
            <person name="Porcar Miralles M."/>
        </authorList>
    </citation>
    <scope>NUCLEOTIDE SEQUENCE [LARGE SCALE GENOMIC DNA]</scope>
    <source>
        <strain evidence="9 10">T6</strain>
    </source>
</reference>
<keyword evidence="10" id="KW-1185">Reference proteome</keyword>
<dbReference type="InterPro" id="IPR029016">
    <property type="entry name" value="GAF-like_dom_sf"/>
</dbReference>
<keyword evidence="3" id="KW-0597">Phosphoprotein</keyword>
<accession>A0ABS1VCD5</accession>